<proteinExistence type="predicted"/>
<comment type="caution">
    <text evidence="1">The sequence shown here is derived from an EMBL/GenBank/DDBJ whole genome shotgun (WGS) entry which is preliminary data.</text>
</comment>
<sequence length="333" mass="37703">MTTLPHFATLPGDWNTLFLGNGTSINICTGFSYNSLYEEADLSIAAAQLFAEFDTTNFELVLQLLGAARRVGATLGSPRNGQRLIDAEYANIREALFAAVNATHIRHDEIPEKTLRAIAGELLNYRRVFTTNYDLLGYWSLMTCRQRAEVTDFFSRGGDRNQPLTFDLTTPARFLGRTQLLHLHGGLHLWQDERTGTTGKWEHEDGGRLLDLEKRYLDHPERQALLVSEGTSADKLRAIRRSDYLSFALRQLALDHDDLVIFGSSLSPQDQHIVDAIDNGPARRIAISMRADAGARRQQRRIAELTDLFHDRHRVMFFDAATHPLGHRHLNVR</sequence>
<dbReference type="InterPro" id="IPR032581">
    <property type="entry name" value="DUF4917"/>
</dbReference>
<dbReference type="EMBL" id="RBKT01000001">
    <property type="protein sequence ID" value="RKR88277.1"/>
    <property type="molecule type" value="Genomic_DNA"/>
</dbReference>
<name>A0A495JHB3_9ACTN</name>
<protein>
    <submittedName>
        <fullName evidence="1">Uncharacterized protein DUF4917</fullName>
    </submittedName>
</protein>
<gene>
    <name evidence="1" type="ORF">BDK92_2586</name>
</gene>
<dbReference type="RefSeq" id="WP_121156906.1">
    <property type="nucleotide sequence ID" value="NZ_RBKT01000001.1"/>
</dbReference>
<dbReference type="OrthoDB" id="828244at2"/>
<keyword evidence="2" id="KW-1185">Reference proteome</keyword>
<dbReference type="Proteomes" id="UP000277671">
    <property type="component" value="Unassembled WGS sequence"/>
</dbReference>
<reference evidence="1 2" key="1">
    <citation type="submission" date="2018-10" db="EMBL/GenBank/DDBJ databases">
        <title>Sequencing the genomes of 1000 actinobacteria strains.</title>
        <authorList>
            <person name="Klenk H.-P."/>
        </authorList>
    </citation>
    <scope>NUCLEOTIDE SEQUENCE [LARGE SCALE GENOMIC DNA]</scope>
    <source>
        <strain evidence="1 2">DSM 45175</strain>
    </source>
</reference>
<evidence type="ECO:0000313" key="2">
    <source>
        <dbReference type="Proteomes" id="UP000277671"/>
    </source>
</evidence>
<organism evidence="1 2">
    <name type="scientific">Micromonospora pisi</name>
    <dbReference type="NCBI Taxonomy" id="589240"/>
    <lineage>
        <taxon>Bacteria</taxon>
        <taxon>Bacillati</taxon>
        <taxon>Actinomycetota</taxon>
        <taxon>Actinomycetes</taxon>
        <taxon>Micromonosporales</taxon>
        <taxon>Micromonosporaceae</taxon>
        <taxon>Micromonospora</taxon>
    </lineage>
</organism>
<dbReference type="AlphaFoldDB" id="A0A495JHB3"/>
<evidence type="ECO:0000313" key="1">
    <source>
        <dbReference type="EMBL" id="RKR88277.1"/>
    </source>
</evidence>
<dbReference type="Pfam" id="PF16263">
    <property type="entry name" value="DUF4917"/>
    <property type="match status" value="1"/>
</dbReference>
<accession>A0A495JHB3</accession>